<name>A0A2G9GWF3_9LAMI</name>
<dbReference type="EMBL" id="NKXS01003495">
    <property type="protein sequence ID" value="PIN09609.1"/>
    <property type="molecule type" value="Genomic_DNA"/>
</dbReference>
<dbReference type="OrthoDB" id="674980at2759"/>
<reference evidence="2" key="1">
    <citation type="journal article" date="2018" name="Gigascience">
        <title>Genome assembly of the Pink Ipe (Handroanthus impetiginosus, Bignoniaceae), a highly valued, ecologically keystone Neotropical timber forest tree.</title>
        <authorList>
            <person name="Silva-Junior O.B."/>
            <person name="Grattapaglia D."/>
            <person name="Novaes E."/>
            <person name="Collevatti R.G."/>
        </authorList>
    </citation>
    <scope>NUCLEOTIDE SEQUENCE [LARGE SCALE GENOMIC DNA]</scope>
    <source>
        <strain evidence="2">cv. UFG-1</strain>
    </source>
</reference>
<dbReference type="Proteomes" id="UP000231279">
    <property type="component" value="Unassembled WGS sequence"/>
</dbReference>
<dbReference type="AlphaFoldDB" id="A0A2G9GWF3"/>
<proteinExistence type="predicted"/>
<protein>
    <submittedName>
        <fullName evidence="1">Uncharacterized protein</fullName>
    </submittedName>
</protein>
<keyword evidence="2" id="KW-1185">Reference proteome</keyword>
<dbReference type="PANTHER" id="PTHR37212:SF2">
    <property type="entry name" value="ACTIN PROTEIN 2_3 COMPLEX SUBUNIT-LIKE PROTEIN"/>
    <property type="match status" value="1"/>
</dbReference>
<comment type="caution">
    <text evidence="1">The sequence shown here is derived from an EMBL/GenBank/DDBJ whole genome shotgun (WGS) entry which is preliminary data.</text>
</comment>
<accession>A0A2G9GWF3</accession>
<evidence type="ECO:0000313" key="1">
    <source>
        <dbReference type="EMBL" id="PIN09609.1"/>
    </source>
</evidence>
<organism evidence="1 2">
    <name type="scientific">Handroanthus impetiginosus</name>
    <dbReference type="NCBI Taxonomy" id="429701"/>
    <lineage>
        <taxon>Eukaryota</taxon>
        <taxon>Viridiplantae</taxon>
        <taxon>Streptophyta</taxon>
        <taxon>Embryophyta</taxon>
        <taxon>Tracheophyta</taxon>
        <taxon>Spermatophyta</taxon>
        <taxon>Magnoliopsida</taxon>
        <taxon>eudicotyledons</taxon>
        <taxon>Gunneridae</taxon>
        <taxon>Pentapetalae</taxon>
        <taxon>asterids</taxon>
        <taxon>lamiids</taxon>
        <taxon>Lamiales</taxon>
        <taxon>Bignoniaceae</taxon>
        <taxon>Crescentiina</taxon>
        <taxon>Tabebuia alliance</taxon>
        <taxon>Handroanthus</taxon>
    </lineage>
</organism>
<dbReference type="PANTHER" id="PTHR37212">
    <property type="entry name" value="ACTIN PROTEIN 2/3 COMPLEX SUBUNIT-LIKE PROTEIN"/>
    <property type="match status" value="1"/>
</dbReference>
<dbReference type="STRING" id="429701.A0A2G9GWF3"/>
<gene>
    <name evidence="1" type="ORF">CDL12_17817</name>
</gene>
<evidence type="ECO:0000313" key="2">
    <source>
        <dbReference type="Proteomes" id="UP000231279"/>
    </source>
</evidence>
<sequence length="162" mass="18392">MVLYESMISIINFFRDEEWPNSCKKVAKSLASRLPCDINCLRVVESFVGVNGRSKQLRSAVAFQFLLTCLNEKESDAEEILRLLISINVKDKNCDLFKMYICLSLAENWLSFDTILKDKAILRELWGVCLRNCSSGITITDLRSYASNVRSKASYLLQGSTS</sequence>